<proteinExistence type="predicted"/>
<reference evidence="2" key="2">
    <citation type="submission" date="2015-01" db="EMBL/GenBank/DDBJ databases">
        <title>Evolutionary Origins and Diversification of the Mycorrhizal Mutualists.</title>
        <authorList>
            <consortium name="DOE Joint Genome Institute"/>
            <consortium name="Mycorrhizal Genomics Consortium"/>
            <person name="Kohler A."/>
            <person name="Kuo A."/>
            <person name="Nagy L.G."/>
            <person name="Floudas D."/>
            <person name="Copeland A."/>
            <person name="Barry K.W."/>
            <person name="Cichocki N."/>
            <person name="Veneault-Fourrey C."/>
            <person name="LaButti K."/>
            <person name="Lindquist E.A."/>
            <person name="Lipzen A."/>
            <person name="Lundell T."/>
            <person name="Morin E."/>
            <person name="Murat C."/>
            <person name="Riley R."/>
            <person name="Ohm R."/>
            <person name="Sun H."/>
            <person name="Tunlid A."/>
            <person name="Henrissat B."/>
            <person name="Grigoriev I.V."/>
            <person name="Hibbett D.S."/>
            <person name="Martin F."/>
        </authorList>
    </citation>
    <scope>NUCLEOTIDE SEQUENCE [LARGE SCALE GENOMIC DNA]</scope>
    <source>
        <strain evidence="2">Zn</strain>
    </source>
</reference>
<dbReference type="HOGENOM" id="CLU_1129369_0_0_1"/>
<dbReference type="EMBL" id="KN832878">
    <property type="protein sequence ID" value="KIM99819.1"/>
    <property type="molecule type" value="Genomic_DNA"/>
</dbReference>
<protein>
    <submittedName>
        <fullName evidence="1">Uncharacterized protein</fullName>
    </submittedName>
</protein>
<name>A0A0C3H979_OIDMZ</name>
<evidence type="ECO:0000313" key="1">
    <source>
        <dbReference type="EMBL" id="KIM99819.1"/>
    </source>
</evidence>
<accession>A0A0C3H979</accession>
<sequence>MDRIYIYQAQDHSSFIRFLSVYLIPWPCPKRMHDGSAKSSKPPKTRHRRWIKLSRTQLDICQRRSKDFTAISRTLAVLGRLEEDEKAHNQDCAEEPQEAFAQLPSPEKQQRLNEIAELSTVILIARRRKLIEDPGEDCLPVMEWMIDPQHDFYGMGLIFSLESDFLDACSDILTRSRLVFRVPVEVCKAFYAGGPKTAALYSIFPPQINYKNNFPSCRLPTLRPKRLGGFIFGWKFQHEEPPQPNQ</sequence>
<dbReference type="InParanoid" id="A0A0C3H979"/>
<keyword evidence="2" id="KW-1185">Reference proteome</keyword>
<dbReference type="Proteomes" id="UP000054321">
    <property type="component" value="Unassembled WGS sequence"/>
</dbReference>
<dbReference type="AlphaFoldDB" id="A0A0C3H979"/>
<reference evidence="1 2" key="1">
    <citation type="submission" date="2014-04" db="EMBL/GenBank/DDBJ databases">
        <authorList>
            <consortium name="DOE Joint Genome Institute"/>
            <person name="Kuo A."/>
            <person name="Martino E."/>
            <person name="Perotto S."/>
            <person name="Kohler A."/>
            <person name="Nagy L.G."/>
            <person name="Floudas D."/>
            <person name="Copeland A."/>
            <person name="Barry K.W."/>
            <person name="Cichocki N."/>
            <person name="Veneault-Fourrey C."/>
            <person name="LaButti K."/>
            <person name="Lindquist E.A."/>
            <person name="Lipzen A."/>
            <person name="Lundell T."/>
            <person name="Morin E."/>
            <person name="Murat C."/>
            <person name="Sun H."/>
            <person name="Tunlid A."/>
            <person name="Henrissat B."/>
            <person name="Grigoriev I.V."/>
            <person name="Hibbett D.S."/>
            <person name="Martin F."/>
            <person name="Nordberg H.P."/>
            <person name="Cantor M.N."/>
            <person name="Hua S.X."/>
        </authorList>
    </citation>
    <scope>NUCLEOTIDE SEQUENCE [LARGE SCALE GENOMIC DNA]</scope>
    <source>
        <strain evidence="1 2">Zn</strain>
    </source>
</reference>
<organism evidence="1 2">
    <name type="scientific">Oidiodendron maius (strain Zn)</name>
    <dbReference type="NCBI Taxonomy" id="913774"/>
    <lineage>
        <taxon>Eukaryota</taxon>
        <taxon>Fungi</taxon>
        <taxon>Dikarya</taxon>
        <taxon>Ascomycota</taxon>
        <taxon>Pezizomycotina</taxon>
        <taxon>Leotiomycetes</taxon>
        <taxon>Leotiomycetes incertae sedis</taxon>
        <taxon>Myxotrichaceae</taxon>
        <taxon>Oidiodendron</taxon>
    </lineage>
</organism>
<evidence type="ECO:0000313" key="2">
    <source>
        <dbReference type="Proteomes" id="UP000054321"/>
    </source>
</evidence>
<gene>
    <name evidence="1" type="ORF">OIDMADRAFT_55721</name>
</gene>